<dbReference type="InterPro" id="IPR002711">
    <property type="entry name" value="HNH"/>
</dbReference>
<gene>
    <name evidence="2" type="ORF">PSQ39_06480</name>
</gene>
<sequence length="113" mass="12483">MKPRIAAAPVRIGMAQGRQITQAPRISATPRLRGSAWMKRRAIWLRAHPLCVHCEAEGKTVRADEVDHIKPLWAGGVDSEANYQGLCKEHHKGKTALEAKDRAKAGVIGDRWA</sequence>
<keyword evidence="2" id="KW-0540">Nuclease</keyword>
<dbReference type="Pfam" id="PF01844">
    <property type="entry name" value="HNH"/>
    <property type="match status" value="1"/>
</dbReference>
<name>A0ABT5MCH8_9BURK</name>
<comment type="caution">
    <text evidence="2">The sequence shown here is derived from an EMBL/GenBank/DDBJ whole genome shotgun (WGS) entry which is preliminary data.</text>
</comment>
<keyword evidence="2" id="KW-0255">Endonuclease</keyword>
<dbReference type="RefSeq" id="WP_273925894.1">
    <property type="nucleotide sequence ID" value="NZ_JAQSIO010000002.1"/>
</dbReference>
<accession>A0ABT5MCH8</accession>
<reference evidence="2 3" key="1">
    <citation type="submission" date="2023-02" db="EMBL/GenBank/DDBJ databases">
        <title>Bacterial whole genome sequence for Curvibacter sp. HBC28.</title>
        <authorList>
            <person name="Le V."/>
            <person name="Ko S.-R."/>
            <person name="Ahn C.-Y."/>
            <person name="Oh H.-M."/>
        </authorList>
    </citation>
    <scope>NUCLEOTIDE SEQUENCE [LARGE SCALE GENOMIC DNA]</scope>
    <source>
        <strain evidence="2 3">HBC28</strain>
    </source>
</reference>
<dbReference type="SMART" id="SM00507">
    <property type="entry name" value="HNHc"/>
    <property type="match status" value="1"/>
</dbReference>
<dbReference type="Gene3D" id="1.10.30.50">
    <property type="match status" value="1"/>
</dbReference>
<keyword evidence="3" id="KW-1185">Reference proteome</keyword>
<evidence type="ECO:0000313" key="2">
    <source>
        <dbReference type="EMBL" id="MDD0814272.1"/>
    </source>
</evidence>
<proteinExistence type="predicted"/>
<dbReference type="InterPro" id="IPR003615">
    <property type="entry name" value="HNH_nuc"/>
</dbReference>
<evidence type="ECO:0000313" key="3">
    <source>
        <dbReference type="Proteomes" id="UP001528672"/>
    </source>
</evidence>
<dbReference type="EMBL" id="JAQSIO010000002">
    <property type="protein sequence ID" value="MDD0814272.1"/>
    <property type="molecule type" value="Genomic_DNA"/>
</dbReference>
<evidence type="ECO:0000259" key="1">
    <source>
        <dbReference type="SMART" id="SM00507"/>
    </source>
</evidence>
<keyword evidence="2" id="KW-0378">Hydrolase</keyword>
<feature type="domain" description="HNH nuclease" evidence="1">
    <location>
        <begin position="38"/>
        <end position="92"/>
    </location>
</feature>
<dbReference type="GO" id="GO:0004519">
    <property type="term" value="F:endonuclease activity"/>
    <property type="evidence" value="ECO:0007669"/>
    <property type="project" value="UniProtKB-KW"/>
</dbReference>
<dbReference type="CDD" id="cd00085">
    <property type="entry name" value="HNHc"/>
    <property type="match status" value="1"/>
</dbReference>
<protein>
    <submittedName>
        <fullName evidence="2">HNH endonuclease signature motif containing protein</fullName>
    </submittedName>
</protein>
<dbReference type="Proteomes" id="UP001528672">
    <property type="component" value="Unassembled WGS sequence"/>
</dbReference>
<organism evidence="2 3">
    <name type="scientific">Curvibacter microcysteis</name>
    <dbReference type="NCBI Taxonomy" id="3026419"/>
    <lineage>
        <taxon>Bacteria</taxon>
        <taxon>Pseudomonadati</taxon>
        <taxon>Pseudomonadota</taxon>
        <taxon>Betaproteobacteria</taxon>
        <taxon>Burkholderiales</taxon>
        <taxon>Comamonadaceae</taxon>
        <taxon>Curvibacter</taxon>
    </lineage>
</organism>